<dbReference type="AlphaFoldDB" id="H5XMD6"/>
<dbReference type="PANTHER" id="PTHR30085">
    <property type="entry name" value="AMINO ACID ABC TRANSPORTER PERMEASE"/>
    <property type="match status" value="1"/>
</dbReference>
<dbReference type="GO" id="GO:0005576">
    <property type="term" value="C:extracellular region"/>
    <property type="evidence" value="ECO:0007669"/>
    <property type="project" value="TreeGrafter"/>
</dbReference>
<dbReference type="InterPro" id="IPR051455">
    <property type="entry name" value="Bact_solute-bind_prot3"/>
</dbReference>
<sequence>MTTRTRTRGGLLASLLAVALAGCSTVTQPVDPAPVGSVRQPMPANTKIDPELGAAGAVDDDCDPTASLPPDSSIPASSTMAEIRQRGHLIAGVDQNTFLFGFSDPETGELHGFDIDIAREIARALFGDPDAVRFKAISSAERVDALANGDVDIVVRTFSITCERLEQINFSTVYYVAGQRVLVSADSTARDISDLGGKRVCATRDSTSLRNIANSTPKPIPVAVDDWSDCLVLLQQGQVAAVSTDDTILAGMRAQDRTGTKIVGDRFTEEYYGIGVPKDNEDMVRYVNSVLERVRGGAWQESYNRWLREDLGAASPPSPKYR</sequence>
<evidence type="ECO:0000256" key="2">
    <source>
        <dbReference type="ARBA" id="ARBA00022448"/>
    </source>
</evidence>
<dbReference type="eggNOG" id="COG0834">
    <property type="taxonomic scope" value="Bacteria"/>
</dbReference>
<feature type="signal peptide" evidence="4">
    <location>
        <begin position="1"/>
        <end position="29"/>
    </location>
</feature>
<dbReference type="Gene3D" id="3.40.190.10">
    <property type="entry name" value="Periplasmic binding protein-like II"/>
    <property type="match status" value="2"/>
</dbReference>
<reference evidence="6 7" key="1">
    <citation type="submission" date="2011-11" db="EMBL/GenBank/DDBJ databases">
        <title>The Noncontiguous Finished sequence of Saccharomonospora cyanea NA-134.</title>
        <authorList>
            <consortium name="US DOE Joint Genome Institute"/>
            <person name="Lucas S."/>
            <person name="Han J."/>
            <person name="Lapidus A."/>
            <person name="Cheng J.-F."/>
            <person name="Goodwin L."/>
            <person name="Pitluck S."/>
            <person name="Peters L."/>
            <person name="Ovchinnikova G."/>
            <person name="Lu M."/>
            <person name="Detter J.C."/>
            <person name="Han C."/>
            <person name="Tapia R."/>
            <person name="Land M."/>
            <person name="Hauser L."/>
            <person name="Kyrpides N."/>
            <person name="Ivanova N."/>
            <person name="Pagani I."/>
            <person name="Brambilla E.-M."/>
            <person name="Klenk H.-P."/>
            <person name="Woyke T."/>
        </authorList>
    </citation>
    <scope>NUCLEOTIDE SEQUENCE [LARGE SCALE GENOMIC DNA]</scope>
    <source>
        <strain evidence="6 7">NA-134</strain>
    </source>
</reference>
<evidence type="ECO:0000256" key="1">
    <source>
        <dbReference type="ARBA" id="ARBA00010333"/>
    </source>
</evidence>
<dbReference type="SUPFAM" id="SSF53850">
    <property type="entry name" value="Periplasmic binding protein-like II"/>
    <property type="match status" value="1"/>
</dbReference>
<evidence type="ECO:0000256" key="3">
    <source>
        <dbReference type="ARBA" id="ARBA00022729"/>
    </source>
</evidence>
<evidence type="ECO:0000313" key="7">
    <source>
        <dbReference type="Proteomes" id="UP000002791"/>
    </source>
</evidence>
<comment type="similarity">
    <text evidence="1">Belongs to the bacterial solute-binding protein 3 family.</text>
</comment>
<dbReference type="OrthoDB" id="9807888at2"/>
<dbReference type="PANTHER" id="PTHR30085:SF6">
    <property type="entry name" value="ABC TRANSPORTER GLUTAMINE-BINDING PROTEIN GLNH"/>
    <property type="match status" value="1"/>
</dbReference>
<organism evidence="6 7">
    <name type="scientific">Saccharomonospora cyanea NA-134</name>
    <dbReference type="NCBI Taxonomy" id="882082"/>
    <lineage>
        <taxon>Bacteria</taxon>
        <taxon>Bacillati</taxon>
        <taxon>Actinomycetota</taxon>
        <taxon>Actinomycetes</taxon>
        <taxon>Pseudonocardiales</taxon>
        <taxon>Pseudonocardiaceae</taxon>
        <taxon>Saccharomonospora</taxon>
    </lineage>
</organism>
<dbReference type="GO" id="GO:0030288">
    <property type="term" value="C:outer membrane-bounded periplasmic space"/>
    <property type="evidence" value="ECO:0007669"/>
    <property type="project" value="TreeGrafter"/>
</dbReference>
<dbReference type="Proteomes" id="UP000002791">
    <property type="component" value="Chromosome"/>
</dbReference>
<dbReference type="Pfam" id="PF00497">
    <property type="entry name" value="SBP_bac_3"/>
    <property type="match status" value="1"/>
</dbReference>
<feature type="chain" id="PRO_5039702248" evidence="4">
    <location>
        <begin position="30"/>
        <end position="322"/>
    </location>
</feature>
<dbReference type="RefSeq" id="WP_005460140.1">
    <property type="nucleotide sequence ID" value="NZ_CM001440.1"/>
</dbReference>
<keyword evidence="3 4" id="KW-0732">Signal</keyword>
<dbReference type="SMART" id="SM00062">
    <property type="entry name" value="PBPb"/>
    <property type="match status" value="1"/>
</dbReference>
<dbReference type="PROSITE" id="PS51257">
    <property type="entry name" value="PROKAR_LIPOPROTEIN"/>
    <property type="match status" value="1"/>
</dbReference>
<dbReference type="EMBL" id="CM001440">
    <property type="protein sequence ID" value="EHR63687.1"/>
    <property type="molecule type" value="Genomic_DNA"/>
</dbReference>
<dbReference type="GO" id="GO:0006865">
    <property type="term" value="P:amino acid transport"/>
    <property type="evidence" value="ECO:0007669"/>
    <property type="project" value="TreeGrafter"/>
</dbReference>
<dbReference type="InterPro" id="IPR001638">
    <property type="entry name" value="Solute-binding_3/MltF_N"/>
</dbReference>
<evidence type="ECO:0000259" key="5">
    <source>
        <dbReference type="SMART" id="SM00062"/>
    </source>
</evidence>
<keyword evidence="2" id="KW-0813">Transport</keyword>
<evidence type="ECO:0000313" key="6">
    <source>
        <dbReference type="EMBL" id="EHR63687.1"/>
    </source>
</evidence>
<dbReference type="STRING" id="882082.SaccyDRAFT_4889"/>
<keyword evidence="7" id="KW-1185">Reference proteome</keyword>
<evidence type="ECO:0000256" key="4">
    <source>
        <dbReference type="SAM" id="SignalP"/>
    </source>
</evidence>
<feature type="domain" description="Solute-binding protein family 3/N-terminal" evidence="5">
    <location>
        <begin position="88"/>
        <end position="310"/>
    </location>
</feature>
<dbReference type="CDD" id="cd13690">
    <property type="entry name" value="PBP2_GluB"/>
    <property type="match status" value="1"/>
</dbReference>
<proteinExistence type="inferred from homology"/>
<name>H5XMD6_9PSEU</name>
<dbReference type="HOGENOM" id="CLU_019602_18_4_11"/>
<gene>
    <name evidence="6" type="ORF">SaccyDRAFT_4889</name>
</gene>
<accession>H5XMD6</accession>
<protein>
    <submittedName>
        <fullName evidence="6">Periplasmic component of amino acid ABC-type transporter/signal transduction system</fullName>
    </submittedName>
</protein>